<dbReference type="Proteomes" id="UP000472710">
    <property type="component" value="Unassembled WGS sequence"/>
</dbReference>
<name>A0ABQ1CQS8_STRDI</name>
<comment type="caution">
    <text evidence="2">The sequence shown here is derived from an EMBL/GenBank/DDBJ whole genome shotgun (WGS) entry which is preliminary data.</text>
</comment>
<sequence length="107" mass="11134">MWMTWTVRLIRRVEEHALCMTHESGEGAFAGDSEAGVVAVELLVLLGLFAVVVVRGVEGSSGTLVGAVRRHEDPPGQTGGLDDAVGAGRGQAMCAADCRVVCRQGGL</sequence>
<accession>A0ABQ1CQS8</accession>
<keyword evidence="1" id="KW-0812">Transmembrane</keyword>
<evidence type="ECO:0000313" key="3">
    <source>
        <dbReference type="Proteomes" id="UP000472710"/>
    </source>
</evidence>
<evidence type="ECO:0000313" key="2">
    <source>
        <dbReference type="EMBL" id="GFH72715.1"/>
    </source>
</evidence>
<organism evidence="2 3">
    <name type="scientific">Streptomyces diastaticus subsp. diastaticus</name>
    <dbReference type="NCBI Taxonomy" id="68040"/>
    <lineage>
        <taxon>Bacteria</taxon>
        <taxon>Bacillati</taxon>
        <taxon>Actinomycetota</taxon>
        <taxon>Actinomycetes</taxon>
        <taxon>Kitasatosporales</taxon>
        <taxon>Streptomycetaceae</taxon>
        <taxon>Streptomyces</taxon>
        <taxon>Streptomyces diastaticus group</taxon>
    </lineage>
</organism>
<reference evidence="2 3" key="1">
    <citation type="submission" date="2020-02" db="EMBL/GenBank/DDBJ databases">
        <title>Whole genome shotgun sequence of Streptomyces diastaticus subsp. diastaticus NBRC 13412.</title>
        <authorList>
            <person name="Ichikawa N."/>
            <person name="Komaki H."/>
            <person name="Tamura T."/>
        </authorList>
    </citation>
    <scope>NUCLEOTIDE SEQUENCE [LARGE SCALE GENOMIC DNA]</scope>
    <source>
        <strain evidence="2 3">NBRC 13412</strain>
    </source>
</reference>
<keyword evidence="1" id="KW-1133">Transmembrane helix</keyword>
<protein>
    <recommendedName>
        <fullName evidence="4">Secreted protein</fullName>
    </recommendedName>
</protein>
<keyword evidence="1" id="KW-0472">Membrane</keyword>
<gene>
    <name evidence="2" type="ORF">Sdia_34830</name>
</gene>
<keyword evidence="3" id="KW-1185">Reference proteome</keyword>
<feature type="transmembrane region" description="Helical" evidence="1">
    <location>
        <begin position="35"/>
        <end position="54"/>
    </location>
</feature>
<evidence type="ECO:0008006" key="4">
    <source>
        <dbReference type="Google" id="ProtNLM"/>
    </source>
</evidence>
<proteinExistence type="predicted"/>
<evidence type="ECO:0000256" key="1">
    <source>
        <dbReference type="SAM" id="Phobius"/>
    </source>
</evidence>
<dbReference type="EMBL" id="BLLN01000003">
    <property type="protein sequence ID" value="GFH72715.1"/>
    <property type="molecule type" value="Genomic_DNA"/>
</dbReference>